<feature type="compositionally biased region" description="Basic and acidic residues" evidence="1">
    <location>
        <begin position="175"/>
        <end position="184"/>
    </location>
</feature>
<evidence type="ECO:0000313" key="2">
    <source>
        <dbReference type="EMBL" id="CCC49958.1"/>
    </source>
</evidence>
<gene>
    <name evidence="2" type="ORF">TVY486_0805650</name>
</gene>
<organism evidence="2">
    <name type="scientific">Trypanosoma vivax (strain Y486)</name>
    <dbReference type="NCBI Taxonomy" id="1055687"/>
    <lineage>
        <taxon>Eukaryota</taxon>
        <taxon>Discoba</taxon>
        <taxon>Euglenozoa</taxon>
        <taxon>Kinetoplastea</taxon>
        <taxon>Metakinetoplastina</taxon>
        <taxon>Trypanosomatida</taxon>
        <taxon>Trypanosomatidae</taxon>
        <taxon>Trypanosoma</taxon>
        <taxon>Duttonella</taxon>
    </lineage>
</organism>
<feature type="region of interest" description="Disordered" evidence="1">
    <location>
        <begin position="157"/>
        <end position="184"/>
    </location>
</feature>
<proteinExistence type="predicted"/>
<feature type="region of interest" description="Disordered" evidence="1">
    <location>
        <begin position="104"/>
        <end position="128"/>
    </location>
</feature>
<evidence type="ECO:0000256" key="1">
    <source>
        <dbReference type="SAM" id="MobiDB-lite"/>
    </source>
</evidence>
<protein>
    <submittedName>
        <fullName evidence="2">Uncharacterized protein</fullName>
    </submittedName>
</protein>
<dbReference type="AlphaFoldDB" id="G0U1K1"/>
<name>G0U1K1_TRYVY</name>
<accession>G0U1K1</accession>
<sequence>MCAANRYTPLGHLCMTTVPKTLLYSFSRIFQRSSPGSTRITPMAKKLLSTQSHACKPTPYQSGVLAHRPRDLQGHGTPSGSLQCCWLASASHQGKDATLEYLPTKSAAGSPPHRKQASQQVTCETTPGPLGHTLQEVRGRHIFYWLSNILLHWFRGDPQRGVRPNSREPVPTRGGADRERVRCL</sequence>
<reference evidence="2" key="1">
    <citation type="journal article" date="2012" name="Proc. Natl. Acad. Sci. U.S.A.">
        <title>Antigenic diversity is generated by distinct evolutionary mechanisms in African trypanosome species.</title>
        <authorList>
            <person name="Jackson A.P."/>
            <person name="Berry A."/>
            <person name="Aslett M."/>
            <person name="Allison H.C."/>
            <person name="Burton P."/>
            <person name="Vavrova-Anderson J."/>
            <person name="Brown R."/>
            <person name="Browne H."/>
            <person name="Corton N."/>
            <person name="Hauser H."/>
            <person name="Gamble J."/>
            <person name="Gilderthorp R."/>
            <person name="Marcello L."/>
            <person name="McQuillan J."/>
            <person name="Otto T.D."/>
            <person name="Quail M.A."/>
            <person name="Sanders M.J."/>
            <person name="van Tonder A."/>
            <person name="Ginger M.L."/>
            <person name="Field M.C."/>
            <person name="Barry J.D."/>
            <person name="Hertz-Fowler C."/>
            <person name="Berriman M."/>
        </authorList>
    </citation>
    <scope>NUCLEOTIDE SEQUENCE</scope>
    <source>
        <strain evidence="2">Y486</strain>
    </source>
</reference>
<dbReference type="EMBL" id="HE573024">
    <property type="protein sequence ID" value="CCC49958.1"/>
    <property type="molecule type" value="Genomic_DNA"/>
</dbReference>